<comment type="caution">
    <text evidence="2">The sequence shown here is derived from an EMBL/GenBank/DDBJ whole genome shotgun (WGS) entry which is preliminary data.</text>
</comment>
<protein>
    <recommendedName>
        <fullName evidence="1">HNH nuclease domain-containing protein</fullName>
    </recommendedName>
</protein>
<dbReference type="GO" id="GO:0003677">
    <property type="term" value="F:DNA binding"/>
    <property type="evidence" value="ECO:0007669"/>
    <property type="project" value="InterPro"/>
</dbReference>
<organism evidence="2 3">
    <name type="scientific">Pseudomonas amygdali pv. lachrymans</name>
    <name type="common">Pseudomonas syringae pv. lachrymans</name>
    <dbReference type="NCBI Taxonomy" id="53707"/>
    <lineage>
        <taxon>Bacteria</taxon>
        <taxon>Pseudomonadati</taxon>
        <taxon>Pseudomonadota</taxon>
        <taxon>Gammaproteobacteria</taxon>
        <taxon>Pseudomonadales</taxon>
        <taxon>Pseudomonadaceae</taxon>
        <taxon>Pseudomonas</taxon>
        <taxon>Pseudomonas amygdali</taxon>
    </lineage>
</organism>
<dbReference type="Proteomes" id="UP000271817">
    <property type="component" value="Unassembled WGS sequence"/>
</dbReference>
<dbReference type="SUPFAM" id="SSF54060">
    <property type="entry name" value="His-Me finger endonucleases"/>
    <property type="match status" value="1"/>
</dbReference>
<reference evidence="2 3" key="1">
    <citation type="submission" date="2018-08" db="EMBL/GenBank/DDBJ databases">
        <title>Recombination of ecologically and evolutionarily significant loci maintains genetic cohesion in the Pseudomonas syringae species complex.</title>
        <authorList>
            <person name="Dillon M."/>
            <person name="Thakur S."/>
            <person name="Almeida R.N.D."/>
            <person name="Weir B.S."/>
            <person name="Guttman D.S."/>
        </authorList>
    </citation>
    <scope>NUCLEOTIDE SEQUENCE [LARGE SCALE GENOMIC DNA]</scope>
    <source>
        <strain evidence="2 3">ICMP 3402</strain>
    </source>
</reference>
<dbReference type="Gene3D" id="3.90.75.20">
    <property type="match status" value="1"/>
</dbReference>
<dbReference type="Pfam" id="PF13392">
    <property type="entry name" value="HNH_3"/>
    <property type="match status" value="1"/>
</dbReference>
<dbReference type="SUPFAM" id="SSF54171">
    <property type="entry name" value="DNA-binding domain"/>
    <property type="match status" value="1"/>
</dbReference>
<dbReference type="InterPro" id="IPR003615">
    <property type="entry name" value="HNH_nuc"/>
</dbReference>
<dbReference type="RefSeq" id="WP_046835471.1">
    <property type="nucleotide sequence ID" value="NZ_CP020351.1"/>
</dbReference>
<accession>A0AB37R0U3</accession>
<dbReference type="InterPro" id="IPR044925">
    <property type="entry name" value="His-Me_finger_sf"/>
</dbReference>
<dbReference type="GO" id="GO:0003700">
    <property type="term" value="F:DNA-binding transcription factor activity"/>
    <property type="evidence" value="ECO:0007669"/>
    <property type="project" value="InterPro"/>
</dbReference>
<gene>
    <name evidence="2" type="ORF">ALP33_01793</name>
</gene>
<dbReference type="EMBL" id="RBTW01000281">
    <property type="protein sequence ID" value="RMU16052.1"/>
    <property type="molecule type" value="Genomic_DNA"/>
</dbReference>
<dbReference type="AlphaFoldDB" id="A0AB37R0U3"/>
<dbReference type="Gene3D" id="3.30.730.10">
    <property type="entry name" value="AP2/ERF domain"/>
    <property type="match status" value="1"/>
</dbReference>
<evidence type="ECO:0000259" key="1">
    <source>
        <dbReference type="Pfam" id="PF13392"/>
    </source>
</evidence>
<sequence>MIAQTQLKELLHYDPQTGIFTWKVARGSKAAGSPAGTDNRGYLVTRLFRVGYANHRLAWLYMYGKFPELDIDHINRIKHDNRIVNLREATASQNQQNTTAHRDSTTGVKGVSWSKRSRRYRAAISVGGKRTIIGYYGSIAEAAIAYAKAADSLHGDFARAHRISVD</sequence>
<evidence type="ECO:0000313" key="2">
    <source>
        <dbReference type="EMBL" id="RMU16052.1"/>
    </source>
</evidence>
<proteinExistence type="predicted"/>
<name>A0AB37R0U3_PSEAV</name>
<dbReference type="InterPro" id="IPR016177">
    <property type="entry name" value="DNA-bd_dom_sf"/>
</dbReference>
<evidence type="ECO:0000313" key="3">
    <source>
        <dbReference type="Proteomes" id="UP000271817"/>
    </source>
</evidence>
<dbReference type="InterPro" id="IPR036955">
    <property type="entry name" value="AP2/ERF_dom_sf"/>
</dbReference>
<feature type="domain" description="HNH nuclease" evidence="1">
    <location>
        <begin position="53"/>
        <end position="96"/>
    </location>
</feature>